<accession>A0ABU8YPX8</accession>
<evidence type="ECO:0000259" key="3">
    <source>
        <dbReference type="Pfam" id="PF00501"/>
    </source>
</evidence>
<dbReference type="Proteomes" id="UP001384579">
    <property type="component" value="Unassembled WGS sequence"/>
</dbReference>
<dbReference type="NCBIfam" id="NF005662">
    <property type="entry name" value="PRK07445.1-4"/>
    <property type="match status" value="1"/>
</dbReference>
<dbReference type="GO" id="GO:0016874">
    <property type="term" value="F:ligase activity"/>
    <property type="evidence" value="ECO:0007669"/>
    <property type="project" value="UniProtKB-KW"/>
</dbReference>
<evidence type="ECO:0000313" key="5">
    <source>
        <dbReference type="EMBL" id="MEK0186293.1"/>
    </source>
</evidence>
<evidence type="ECO:0000259" key="4">
    <source>
        <dbReference type="Pfam" id="PF13193"/>
    </source>
</evidence>
<proteinExistence type="inferred from homology"/>
<comment type="similarity">
    <text evidence="1">Belongs to the ATP-dependent AMP-binding enzyme family.</text>
</comment>
<dbReference type="InterPro" id="IPR025110">
    <property type="entry name" value="AMP-bd_C"/>
</dbReference>
<name>A0ABU8YPX8_9CYAN</name>
<dbReference type="EMBL" id="JBBLXS010000200">
    <property type="protein sequence ID" value="MEK0186293.1"/>
    <property type="molecule type" value="Genomic_DNA"/>
</dbReference>
<reference evidence="5 6" key="1">
    <citation type="journal article" date="2020" name="Harmful Algae">
        <title>Molecular and morphological characterization of a novel dihydroanatoxin-a producing Microcoleus species (cyanobacteria) from the Russian River, California, USA.</title>
        <authorList>
            <person name="Conklin K.Y."/>
            <person name="Stancheva R."/>
            <person name="Otten T.G."/>
            <person name="Fadness R."/>
            <person name="Boyer G.L."/>
            <person name="Read B."/>
            <person name="Zhang X."/>
            <person name="Sheath R.G."/>
        </authorList>
    </citation>
    <scope>NUCLEOTIDE SEQUENCE [LARGE SCALE GENOMIC DNA]</scope>
    <source>
        <strain evidence="5 6">PTRS2</strain>
    </source>
</reference>
<dbReference type="Pfam" id="PF13193">
    <property type="entry name" value="AMP-binding_C"/>
    <property type="match status" value="1"/>
</dbReference>
<dbReference type="PANTHER" id="PTHR43201">
    <property type="entry name" value="ACYL-COA SYNTHETASE"/>
    <property type="match status" value="1"/>
</dbReference>
<feature type="domain" description="AMP-dependent synthetase/ligase" evidence="3">
    <location>
        <begin position="125"/>
        <end position="340"/>
    </location>
</feature>
<protein>
    <submittedName>
        <fullName evidence="5">2-succinylbenzoate--CoA ligase</fullName>
    </submittedName>
</protein>
<dbReference type="SUPFAM" id="SSF56801">
    <property type="entry name" value="Acetyl-CoA synthetase-like"/>
    <property type="match status" value="1"/>
</dbReference>
<gene>
    <name evidence="5" type="ORF">WMG39_15745</name>
</gene>
<evidence type="ECO:0000256" key="2">
    <source>
        <dbReference type="ARBA" id="ARBA00022598"/>
    </source>
</evidence>
<evidence type="ECO:0000256" key="1">
    <source>
        <dbReference type="ARBA" id="ARBA00006432"/>
    </source>
</evidence>
<keyword evidence="2 5" id="KW-0436">Ligase</keyword>
<feature type="domain" description="AMP-binding enzyme C-terminal" evidence="4">
    <location>
        <begin position="385"/>
        <end position="459"/>
    </location>
</feature>
<evidence type="ECO:0000313" key="6">
    <source>
        <dbReference type="Proteomes" id="UP001384579"/>
    </source>
</evidence>
<dbReference type="RefSeq" id="WP_340518721.1">
    <property type="nucleotide sequence ID" value="NZ_JBBLXS010000200.1"/>
</dbReference>
<organism evidence="5 6">
    <name type="scientific">Microcoleus anatoxicus PTRS2</name>
    <dbReference type="NCBI Taxonomy" id="2705321"/>
    <lineage>
        <taxon>Bacteria</taxon>
        <taxon>Bacillati</taxon>
        <taxon>Cyanobacteriota</taxon>
        <taxon>Cyanophyceae</taxon>
        <taxon>Oscillatoriophycideae</taxon>
        <taxon>Oscillatoriales</taxon>
        <taxon>Microcoleaceae</taxon>
        <taxon>Microcoleus</taxon>
        <taxon>Microcoleus anatoxicus</taxon>
    </lineage>
</organism>
<comment type="caution">
    <text evidence="5">The sequence shown here is derived from an EMBL/GenBank/DDBJ whole genome shotgun (WGS) entry which is preliminary data.</text>
</comment>
<dbReference type="PANTHER" id="PTHR43201:SF5">
    <property type="entry name" value="MEDIUM-CHAIN ACYL-COA LIGASE ACSF2, MITOCHONDRIAL"/>
    <property type="match status" value="1"/>
</dbReference>
<dbReference type="InterPro" id="IPR000873">
    <property type="entry name" value="AMP-dep_synth/lig_dom"/>
</dbReference>
<dbReference type="Pfam" id="PF00501">
    <property type="entry name" value="AMP-binding"/>
    <property type="match status" value="1"/>
</dbReference>
<keyword evidence="6" id="KW-1185">Reference proteome</keyword>
<dbReference type="Gene3D" id="3.30.300.30">
    <property type="match status" value="1"/>
</dbReference>
<dbReference type="Gene3D" id="3.40.50.12780">
    <property type="entry name" value="N-terminal domain of ligase-like"/>
    <property type="match status" value="1"/>
</dbReference>
<dbReference type="InterPro" id="IPR045851">
    <property type="entry name" value="AMP-bd_C_sf"/>
</dbReference>
<dbReference type="InterPro" id="IPR042099">
    <property type="entry name" value="ANL_N_sf"/>
</dbReference>
<sequence>MKASIGTNVTANILDIASRLPENWLIGGESRQIGQIVDRLFPQLTHNQPQPTPKTIFLAESEPVQFIASFIAACASKSHIFLCNPNWVKSEWQQVFDLVKPDIILGDITLSESRFSSCSNQFHSPDIHSSETDKLPLIMIPTGGSSGKIRFAIHTWETLTASVQGFQQYFQLDRINSFCVLPLYHVSGLMQFMRCFSTGGKLAIQVFKRLESGEKCHIEPEDFFISLVPTQLQRLLQNSDTTNWLRRFPTVLLGGAPPWPELLAAARKYEIKLALTYGMTETASQIATLKPEDFLAGNNSCGHILPHAQVTIRSVKGEILGDNQVGNITVNAKSLALGYYPTTWGGSDYFSVDDLGFFDNNKYLNIVGRNSDKIITGGENVFPAEVEAAIRTTNLVADVAVIGVLDKHWGQVVTAIYVPTNTTVTVTALQSAIEGKLSKFKRPKYWVLATQLPRNPQGKINRELLQEIAIVSYKIR</sequence>